<name>A0ABU8SKQ8_9LACO</name>
<feature type="domain" description="Glutamine amidotransferase" evidence="10">
    <location>
        <begin position="302"/>
        <end position="526"/>
    </location>
</feature>
<dbReference type="NCBIfam" id="TIGR00337">
    <property type="entry name" value="PyrG"/>
    <property type="match status" value="1"/>
</dbReference>
<evidence type="ECO:0000256" key="5">
    <source>
        <dbReference type="ARBA" id="ARBA00022840"/>
    </source>
</evidence>
<dbReference type="HAMAP" id="MF_01227">
    <property type="entry name" value="PyrG"/>
    <property type="match status" value="1"/>
</dbReference>
<gene>
    <name evidence="9" type="primary">pyrG</name>
    <name evidence="12" type="ORF">R4146_03100</name>
</gene>
<evidence type="ECO:0000256" key="9">
    <source>
        <dbReference type="HAMAP-Rule" id="MF_01227"/>
    </source>
</evidence>
<dbReference type="Gene3D" id="3.40.50.300">
    <property type="entry name" value="P-loop containing nucleotide triphosphate hydrolases"/>
    <property type="match status" value="1"/>
</dbReference>
<dbReference type="SUPFAM" id="SSF52317">
    <property type="entry name" value="Class I glutamine amidotransferase-like"/>
    <property type="match status" value="1"/>
</dbReference>
<organism evidence="12 13">
    <name type="scientific">Nicoliella lavandulae</name>
    <dbReference type="NCBI Taxonomy" id="3082954"/>
    <lineage>
        <taxon>Bacteria</taxon>
        <taxon>Bacillati</taxon>
        <taxon>Bacillota</taxon>
        <taxon>Bacilli</taxon>
        <taxon>Lactobacillales</taxon>
        <taxon>Lactobacillaceae</taxon>
        <taxon>Nicoliella</taxon>
    </lineage>
</organism>
<feature type="binding site" evidence="9">
    <location>
        <position position="71"/>
    </location>
    <ligand>
        <name>ATP</name>
        <dbReference type="ChEBI" id="CHEBI:30616"/>
    </ligand>
</feature>
<evidence type="ECO:0000256" key="8">
    <source>
        <dbReference type="ARBA" id="ARBA00047781"/>
    </source>
</evidence>
<dbReference type="Gene3D" id="3.40.50.880">
    <property type="match status" value="1"/>
</dbReference>
<comment type="pathway">
    <text evidence="1 9">Pyrimidine metabolism; CTP biosynthesis via de novo pathway; CTP from UDP: step 2/2.</text>
</comment>
<dbReference type="NCBIfam" id="NF003792">
    <property type="entry name" value="PRK05380.1"/>
    <property type="match status" value="1"/>
</dbReference>
<feature type="binding site" evidence="9">
    <location>
        <position position="463"/>
    </location>
    <ligand>
        <name>L-glutamine</name>
        <dbReference type="ChEBI" id="CHEBI:58359"/>
    </ligand>
</feature>
<feature type="domain" description="CTP synthase N-terminal" evidence="11">
    <location>
        <begin position="3"/>
        <end position="266"/>
    </location>
</feature>
<evidence type="ECO:0000256" key="7">
    <source>
        <dbReference type="ARBA" id="ARBA00022975"/>
    </source>
</evidence>
<keyword evidence="3 9" id="KW-0436">Ligase</keyword>
<protein>
    <recommendedName>
        <fullName evidence="9">CTP synthase</fullName>
        <ecNumber evidence="9">6.3.4.2</ecNumber>
    </recommendedName>
    <alternativeName>
        <fullName evidence="9">Cytidine 5'-triphosphate synthase</fullName>
    </alternativeName>
    <alternativeName>
        <fullName evidence="9">Cytidine triphosphate synthetase</fullName>
        <shortName evidence="9">CTP synthetase</shortName>
        <shortName evidence="9">CTPS</shortName>
    </alternativeName>
    <alternativeName>
        <fullName evidence="9">UTP--ammonia ligase</fullName>
    </alternativeName>
</protein>
<evidence type="ECO:0000256" key="4">
    <source>
        <dbReference type="ARBA" id="ARBA00022741"/>
    </source>
</evidence>
<comment type="caution">
    <text evidence="9">Lacks conserved residue(s) required for the propagation of feature annotation.</text>
</comment>
<comment type="catalytic activity">
    <reaction evidence="8 9">
        <text>UTP + L-glutamine + ATP + H2O = CTP + L-glutamate + ADP + phosphate + 2 H(+)</text>
        <dbReference type="Rhea" id="RHEA:26426"/>
        <dbReference type="ChEBI" id="CHEBI:15377"/>
        <dbReference type="ChEBI" id="CHEBI:15378"/>
        <dbReference type="ChEBI" id="CHEBI:29985"/>
        <dbReference type="ChEBI" id="CHEBI:30616"/>
        <dbReference type="ChEBI" id="CHEBI:37563"/>
        <dbReference type="ChEBI" id="CHEBI:43474"/>
        <dbReference type="ChEBI" id="CHEBI:46398"/>
        <dbReference type="ChEBI" id="CHEBI:58359"/>
        <dbReference type="ChEBI" id="CHEBI:456216"/>
        <dbReference type="EC" id="6.3.4.2"/>
    </reaction>
</comment>
<dbReference type="EMBL" id="JAWMWH010000001">
    <property type="protein sequence ID" value="MEJ6400165.1"/>
    <property type="molecule type" value="Genomic_DNA"/>
</dbReference>
<dbReference type="Pfam" id="PF00117">
    <property type="entry name" value="GATase"/>
    <property type="match status" value="1"/>
</dbReference>
<comment type="activity regulation">
    <text evidence="9">Allosterically activated by GTP, when glutamine is the substrate; GTP has no effect on the reaction when ammonia is the substrate. The allosteric effector GTP functions by stabilizing the protein conformation that binds the tetrahedral intermediate(s) formed during glutamine hydrolysis. Inhibited by the product CTP, via allosteric rather than competitive inhibition.</text>
</comment>
<dbReference type="InterPro" id="IPR004468">
    <property type="entry name" value="CTP_synthase"/>
</dbReference>
<evidence type="ECO:0000313" key="12">
    <source>
        <dbReference type="EMBL" id="MEJ6400165.1"/>
    </source>
</evidence>
<reference evidence="12 13" key="1">
    <citation type="submission" date="2023-10" db="EMBL/GenBank/DDBJ databases">
        <title>Nicoliella lavandulae sp. nov. isolated from Lavandula angustifolia flowers.</title>
        <authorList>
            <person name="Alcantara C."/>
            <person name="Zuniga M."/>
            <person name="Landete J.M."/>
            <person name="Monedero V."/>
        </authorList>
    </citation>
    <scope>NUCLEOTIDE SEQUENCE [LARGE SCALE GENOMIC DNA]</scope>
    <source>
        <strain evidence="12 13">Es01</strain>
    </source>
</reference>
<dbReference type="InterPro" id="IPR017456">
    <property type="entry name" value="CTP_synthase_N"/>
</dbReference>
<feature type="binding site" evidence="9">
    <location>
        <position position="242"/>
    </location>
    <ligand>
        <name>ATP</name>
        <dbReference type="ChEBI" id="CHEBI:30616"/>
    </ligand>
</feature>
<comment type="caution">
    <text evidence="12">The sequence shown here is derived from an EMBL/GenBank/DDBJ whole genome shotgun (WGS) entry which is preliminary data.</text>
</comment>
<accession>A0ABU8SKQ8</accession>
<comment type="miscellaneous">
    <text evidence="9">CTPSs have evolved a hybrid strategy for distinguishing between UTP and CTP. The overlapping regions of the product feedback inhibitory and substrate sites recognize a common feature in both compounds, the triphosphate moiety. To differentiate isosteric substrate and product pyrimidine rings, an additional pocket far from the expected kinase/ligase catalytic site, specifically recognizes the cytosine and ribose portions of the product inhibitor.</text>
</comment>
<evidence type="ECO:0000259" key="10">
    <source>
        <dbReference type="Pfam" id="PF00117"/>
    </source>
</evidence>
<dbReference type="EC" id="6.3.4.2" evidence="9"/>
<evidence type="ECO:0000256" key="3">
    <source>
        <dbReference type="ARBA" id="ARBA00022598"/>
    </source>
</evidence>
<feature type="binding site" evidence="9">
    <location>
        <begin position="188"/>
        <end position="193"/>
    </location>
    <ligand>
        <name>CTP</name>
        <dbReference type="ChEBI" id="CHEBI:37563"/>
        <note>allosteric inhibitor</note>
    </ligand>
</feature>
<feature type="active site" evidence="9">
    <location>
        <position position="510"/>
    </location>
</feature>
<feature type="binding site" evidence="9">
    <location>
        <begin position="148"/>
        <end position="150"/>
    </location>
    <ligand>
        <name>CTP</name>
        <dbReference type="ChEBI" id="CHEBI:37563"/>
        <note>allosteric inhibitor</note>
    </ligand>
</feature>
<feature type="binding site" evidence="9">
    <location>
        <position position="224"/>
    </location>
    <ligand>
        <name>CTP</name>
        <dbReference type="ChEBI" id="CHEBI:37563"/>
        <note>allosteric inhibitor</note>
    </ligand>
</feature>
<dbReference type="CDD" id="cd03113">
    <property type="entry name" value="CTPS_N"/>
    <property type="match status" value="1"/>
</dbReference>
<keyword evidence="7 9" id="KW-0665">Pyrimidine biosynthesis</keyword>
<sequence>MTKYIFVTGGVVSSLGKGIVSASIGRLLKNRGLKVTIQKFDPYINVDPGTMSPYQHGEVFVTNDGTETDLDLGHYERFIDINLNKYSNVTTGKIYSEVLEKERRGDYLGATVQVIPHITNMIKEKIKRAADISDADVVITEIGGTVGDIESQPFLEAIREMKTEMGADNVFYIHTTLIPYLRAAGEMKTKPTQHSVKELRGLGIQPNLLVVRAEKPVDDSMKKKISLFCDVKPEAVVESIDAKTLYSVPLSLQAQKMDDQILDHFGIEAPEADMTKWRELEHKVLNLKNQINITLVGKYVSLHDAYISVAEALYHAGYPVDAKINLKMVAASEIDAANVADKLAGSDGVIVPGGFGRRGVEGMIQAVKYVREHDIPFLGVCLGMQVATIEYARDVLGFADANTTEIDPDTKHNVIDIMADQSDIEEMGGTQRLGAYPCKLKPGTVAAAAYGNKKEISERHRHRYEFNNKFRKDLEAKGLVISGTSPDDHLVEVVEVPENKFFVAAQYHPEFLSRPNRPEGLFKAFIASANKQHGNA</sequence>
<feature type="binding site" evidence="9">
    <location>
        <position position="54"/>
    </location>
    <ligand>
        <name>L-glutamine</name>
        <dbReference type="ChEBI" id="CHEBI:58359"/>
    </ligand>
</feature>
<evidence type="ECO:0000313" key="13">
    <source>
        <dbReference type="Proteomes" id="UP001370590"/>
    </source>
</evidence>
<keyword evidence="4 9" id="KW-0547">Nucleotide-binding</keyword>
<dbReference type="Proteomes" id="UP001370590">
    <property type="component" value="Unassembled WGS sequence"/>
</dbReference>
<dbReference type="InterPro" id="IPR033828">
    <property type="entry name" value="GATase1_CTP_Synthase"/>
</dbReference>
<keyword evidence="5 9" id="KW-0067">ATP-binding</keyword>
<evidence type="ECO:0000256" key="1">
    <source>
        <dbReference type="ARBA" id="ARBA00005171"/>
    </source>
</evidence>
<feature type="binding site" evidence="9">
    <location>
        <position position="13"/>
    </location>
    <ligand>
        <name>CTP</name>
        <dbReference type="ChEBI" id="CHEBI:37563"/>
        <note>allosteric inhibitor</note>
    </ligand>
</feature>
<dbReference type="PANTHER" id="PTHR11550">
    <property type="entry name" value="CTP SYNTHASE"/>
    <property type="match status" value="1"/>
</dbReference>
<comment type="subunit">
    <text evidence="9">Homotetramer.</text>
</comment>
<feature type="binding site" evidence="9">
    <location>
        <begin position="14"/>
        <end position="19"/>
    </location>
    <ligand>
        <name>ATP</name>
        <dbReference type="ChEBI" id="CHEBI:30616"/>
    </ligand>
</feature>
<comment type="catalytic activity">
    <reaction evidence="9">
        <text>L-glutamine + H2O = L-glutamate + NH4(+)</text>
        <dbReference type="Rhea" id="RHEA:15889"/>
        <dbReference type="ChEBI" id="CHEBI:15377"/>
        <dbReference type="ChEBI" id="CHEBI:28938"/>
        <dbReference type="ChEBI" id="CHEBI:29985"/>
        <dbReference type="ChEBI" id="CHEBI:58359"/>
    </reaction>
</comment>
<dbReference type="PANTHER" id="PTHR11550:SF0">
    <property type="entry name" value="CTP SYNTHASE-RELATED"/>
    <property type="match status" value="1"/>
</dbReference>
<feature type="binding site" evidence="9">
    <location>
        <position position="13"/>
    </location>
    <ligand>
        <name>UTP</name>
        <dbReference type="ChEBI" id="CHEBI:46398"/>
    </ligand>
</feature>
<dbReference type="InterPro" id="IPR017926">
    <property type="entry name" value="GATASE"/>
</dbReference>
<dbReference type="CDD" id="cd01746">
    <property type="entry name" value="GATase1_CTP_Synthase"/>
    <property type="match status" value="1"/>
</dbReference>
<evidence type="ECO:0000259" key="11">
    <source>
        <dbReference type="Pfam" id="PF06418"/>
    </source>
</evidence>
<evidence type="ECO:0000256" key="6">
    <source>
        <dbReference type="ARBA" id="ARBA00022962"/>
    </source>
</evidence>
<feature type="binding site" evidence="9">
    <location>
        <position position="71"/>
    </location>
    <ligand>
        <name>Mg(2+)</name>
        <dbReference type="ChEBI" id="CHEBI:18420"/>
    </ligand>
</feature>
<keyword evidence="9" id="KW-0479">Metal-binding</keyword>
<feature type="active site" evidence="9">
    <location>
        <position position="508"/>
    </location>
</feature>
<dbReference type="PROSITE" id="PS51273">
    <property type="entry name" value="GATASE_TYPE_1"/>
    <property type="match status" value="1"/>
</dbReference>
<dbReference type="InterPro" id="IPR027417">
    <property type="entry name" value="P-loop_NTPase"/>
</dbReference>
<dbReference type="RefSeq" id="WP_339959984.1">
    <property type="nucleotide sequence ID" value="NZ_JAWMWH010000001.1"/>
</dbReference>
<keyword evidence="6 9" id="KW-0315">Glutamine amidotransferase</keyword>
<comment type="catalytic activity">
    <reaction evidence="9">
        <text>UTP + NH4(+) + ATP = CTP + ADP + phosphate + 2 H(+)</text>
        <dbReference type="Rhea" id="RHEA:16597"/>
        <dbReference type="ChEBI" id="CHEBI:15378"/>
        <dbReference type="ChEBI" id="CHEBI:28938"/>
        <dbReference type="ChEBI" id="CHEBI:30616"/>
        <dbReference type="ChEBI" id="CHEBI:37563"/>
        <dbReference type="ChEBI" id="CHEBI:43474"/>
        <dbReference type="ChEBI" id="CHEBI:46398"/>
        <dbReference type="ChEBI" id="CHEBI:456216"/>
    </reaction>
</comment>
<feature type="binding site" evidence="9">
    <location>
        <begin position="188"/>
        <end position="193"/>
    </location>
    <ligand>
        <name>UTP</name>
        <dbReference type="ChEBI" id="CHEBI:46398"/>
    </ligand>
</feature>
<dbReference type="GO" id="GO:0003883">
    <property type="term" value="F:CTP synthase activity"/>
    <property type="evidence" value="ECO:0007669"/>
    <property type="project" value="UniProtKB-EC"/>
</dbReference>
<feature type="binding site" evidence="9">
    <location>
        <begin position="382"/>
        <end position="385"/>
    </location>
    <ligand>
        <name>L-glutamine</name>
        <dbReference type="ChEBI" id="CHEBI:58359"/>
    </ligand>
</feature>
<feature type="binding site" evidence="9">
    <location>
        <position position="224"/>
    </location>
    <ligand>
        <name>UTP</name>
        <dbReference type="ChEBI" id="CHEBI:46398"/>
    </ligand>
</feature>
<comment type="similarity">
    <text evidence="2 9">Belongs to the CTP synthase family.</text>
</comment>
<evidence type="ECO:0000256" key="2">
    <source>
        <dbReference type="ARBA" id="ARBA00007533"/>
    </source>
</evidence>
<feature type="region of interest" description="Amidoligase domain" evidence="9">
    <location>
        <begin position="1"/>
        <end position="267"/>
    </location>
</feature>
<feature type="binding site" evidence="9">
    <location>
        <position position="405"/>
    </location>
    <ligand>
        <name>L-glutamine</name>
        <dbReference type="ChEBI" id="CHEBI:58359"/>
    </ligand>
</feature>
<dbReference type="InterPro" id="IPR029062">
    <property type="entry name" value="Class_I_gatase-like"/>
</dbReference>
<keyword evidence="9" id="KW-0460">Magnesium</keyword>
<dbReference type="SUPFAM" id="SSF52540">
    <property type="entry name" value="P-loop containing nucleoside triphosphate hydrolases"/>
    <property type="match status" value="1"/>
</dbReference>
<comment type="function">
    <text evidence="9">Catalyzes the ATP-dependent amination of UTP to CTP with either L-glutamine or ammonia as the source of nitrogen. Regulates intracellular CTP levels through interactions with the four ribonucleotide triphosphates.</text>
</comment>
<feature type="binding site" evidence="9">
    <location>
        <position position="354"/>
    </location>
    <ligand>
        <name>L-glutamine</name>
        <dbReference type="ChEBI" id="CHEBI:58359"/>
    </ligand>
</feature>
<proteinExistence type="inferred from homology"/>
<feature type="binding site" evidence="9">
    <location>
        <position position="141"/>
    </location>
    <ligand>
        <name>Mg(2+)</name>
        <dbReference type="ChEBI" id="CHEBI:18420"/>
    </ligand>
</feature>
<dbReference type="Pfam" id="PF06418">
    <property type="entry name" value="CTP_synth_N"/>
    <property type="match status" value="1"/>
</dbReference>
<feature type="active site" description="Nucleophile; for glutamine hydrolysis" evidence="9">
    <location>
        <position position="381"/>
    </location>
</feature>
<keyword evidence="13" id="KW-1185">Reference proteome</keyword>